<organism evidence="4 5">
    <name type="scientific">Agromyces soli</name>
    <dbReference type="NCBI Taxonomy" id="659012"/>
    <lineage>
        <taxon>Bacteria</taxon>
        <taxon>Bacillati</taxon>
        <taxon>Actinomycetota</taxon>
        <taxon>Actinomycetes</taxon>
        <taxon>Micrococcales</taxon>
        <taxon>Microbacteriaceae</taxon>
        <taxon>Agromyces</taxon>
    </lineage>
</organism>
<evidence type="ECO:0000313" key="5">
    <source>
        <dbReference type="Proteomes" id="UP000831304"/>
    </source>
</evidence>
<dbReference type="PROSITE" id="PS50977">
    <property type="entry name" value="HTH_TETR_2"/>
    <property type="match status" value="1"/>
</dbReference>
<gene>
    <name evidence="4" type="ORF">MTP13_17735</name>
</gene>
<sequence>MEQEGTRVTGRRRGRPRAAQVGAARGRIIAAATQEFAERGYEAASIRSIARRAEVDPALIRHYFDDKQALVAAVVEVPLRPDRIVQGALDGPLDAVGAGLVAGVLRAWDSPAVRPAALAALRGAVGHGPVSRMLREFLRRELMHRIATRLVEAGVDDGEAQLRAEFAVSQLVGLIMVRYVLVAEPLASLDPGEIVRRLAPVVQFHLDGGAGFQSGAGLDSGGPAAKNSPHDE</sequence>
<evidence type="ECO:0000259" key="3">
    <source>
        <dbReference type="PROSITE" id="PS50977"/>
    </source>
</evidence>
<proteinExistence type="predicted"/>
<dbReference type="PANTHER" id="PTHR30055">
    <property type="entry name" value="HTH-TYPE TRANSCRIPTIONAL REGULATOR RUTR"/>
    <property type="match status" value="1"/>
</dbReference>
<dbReference type="PANTHER" id="PTHR30055:SF235">
    <property type="entry name" value="TRANSCRIPTIONAL REGULATORY PROTEIN"/>
    <property type="match status" value="1"/>
</dbReference>
<keyword evidence="5" id="KW-1185">Reference proteome</keyword>
<dbReference type="InterPro" id="IPR009057">
    <property type="entry name" value="Homeodomain-like_sf"/>
</dbReference>
<evidence type="ECO:0000256" key="2">
    <source>
        <dbReference type="PROSITE-ProRule" id="PRU00335"/>
    </source>
</evidence>
<evidence type="ECO:0000313" key="4">
    <source>
        <dbReference type="EMBL" id="UOE26124.1"/>
    </source>
</evidence>
<dbReference type="InterPro" id="IPR001647">
    <property type="entry name" value="HTH_TetR"/>
</dbReference>
<dbReference type="InterPro" id="IPR050109">
    <property type="entry name" value="HTH-type_TetR-like_transc_reg"/>
</dbReference>
<protein>
    <submittedName>
        <fullName evidence="4">TetR family transcriptional regulator</fullName>
    </submittedName>
</protein>
<feature type="domain" description="HTH tetR-type" evidence="3">
    <location>
        <begin position="22"/>
        <end position="82"/>
    </location>
</feature>
<dbReference type="EMBL" id="CP094533">
    <property type="protein sequence ID" value="UOE26124.1"/>
    <property type="molecule type" value="Genomic_DNA"/>
</dbReference>
<dbReference type="Pfam" id="PF00440">
    <property type="entry name" value="TetR_N"/>
    <property type="match status" value="1"/>
</dbReference>
<keyword evidence="1 2" id="KW-0238">DNA-binding</keyword>
<name>A0ABY4ASJ4_9MICO</name>
<dbReference type="SUPFAM" id="SSF48498">
    <property type="entry name" value="Tetracyclin repressor-like, C-terminal domain"/>
    <property type="match status" value="1"/>
</dbReference>
<dbReference type="InterPro" id="IPR041678">
    <property type="entry name" value="TetR_C_16"/>
</dbReference>
<dbReference type="PRINTS" id="PR00455">
    <property type="entry name" value="HTHTETR"/>
</dbReference>
<feature type="DNA-binding region" description="H-T-H motif" evidence="2">
    <location>
        <begin position="45"/>
        <end position="64"/>
    </location>
</feature>
<dbReference type="Proteomes" id="UP000831304">
    <property type="component" value="Chromosome"/>
</dbReference>
<dbReference type="SUPFAM" id="SSF46689">
    <property type="entry name" value="Homeodomain-like"/>
    <property type="match status" value="1"/>
</dbReference>
<dbReference type="Gene3D" id="1.10.10.60">
    <property type="entry name" value="Homeodomain-like"/>
    <property type="match status" value="1"/>
</dbReference>
<dbReference type="Gene3D" id="1.10.357.10">
    <property type="entry name" value="Tetracycline Repressor, domain 2"/>
    <property type="match status" value="1"/>
</dbReference>
<dbReference type="RefSeq" id="WP_243568962.1">
    <property type="nucleotide sequence ID" value="NZ_BAAARD010000006.1"/>
</dbReference>
<evidence type="ECO:0000256" key="1">
    <source>
        <dbReference type="ARBA" id="ARBA00023125"/>
    </source>
</evidence>
<accession>A0ABY4ASJ4</accession>
<dbReference type="Pfam" id="PF17920">
    <property type="entry name" value="TetR_C_16"/>
    <property type="match status" value="1"/>
</dbReference>
<reference evidence="4 5" key="1">
    <citation type="submission" date="2022-03" db="EMBL/GenBank/DDBJ databases">
        <title>Agromyces sp. isolated from the gut of P. brevitarsis seulensis larvae.</title>
        <authorList>
            <person name="Won M."/>
            <person name="Kwon S.-W."/>
        </authorList>
    </citation>
    <scope>NUCLEOTIDE SEQUENCE [LARGE SCALE GENOMIC DNA]</scope>
    <source>
        <strain evidence="4 5">KACC 16215</strain>
    </source>
</reference>
<dbReference type="InterPro" id="IPR036271">
    <property type="entry name" value="Tet_transcr_reg_TetR-rel_C_sf"/>
</dbReference>